<accession>A0A2M4D1R8</accession>
<sequence length="82" mass="9217">MPLLLLMLNCRRLVLTARMMATAKMIRIQTEHLGRILALAAHLRTDVVLVVVALQPVQPLRDGFPFSLVVVPLLGEGRQKHR</sequence>
<reference evidence="2" key="1">
    <citation type="submission" date="2018-01" db="EMBL/GenBank/DDBJ databases">
        <title>An insight into the sialome of Amazonian anophelines.</title>
        <authorList>
            <person name="Ribeiro J.M."/>
            <person name="Scarpassa V."/>
            <person name="Calvo E."/>
        </authorList>
    </citation>
    <scope>NUCLEOTIDE SEQUENCE</scope>
</reference>
<dbReference type="AlphaFoldDB" id="A0A2M4D1R8"/>
<keyword evidence="1" id="KW-0732">Signal</keyword>
<dbReference type="EMBL" id="GGFL01007335">
    <property type="protein sequence ID" value="MBW71513.1"/>
    <property type="molecule type" value="Transcribed_RNA"/>
</dbReference>
<organism evidence="2">
    <name type="scientific">Anopheles darlingi</name>
    <name type="common">Mosquito</name>
    <dbReference type="NCBI Taxonomy" id="43151"/>
    <lineage>
        <taxon>Eukaryota</taxon>
        <taxon>Metazoa</taxon>
        <taxon>Ecdysozoa</taxon>
        <taxon>Arthropoda</taxon>
        <taxon>Hexapoda</taxon>
        <taxon>Insecta</taxon>
        <taxon>Pterygota</taxon>
        <taxon>Neoptera</taxon>
        <taxon>Endopterygota</taxon>
        <taxon>Diptera</taxon>
        <taxon>Nematocera</taxon>
        <taxon>Culicoidea</taxon>
        <taxon>Culicidae</taxon>
        <taxon>Anophelinae</taxon>
        <taxon>Anopheles</taxon>
    </lineage>
</organism>
<evidence type="ECO:0000313" key="2">
    <source>
        <dbReference type="EMBL" id="MBW71513.1"/>
    </source>
</evidence>
<name>A0A2M4D1R8_ANODA</name>
<evidence type="ECO:0000256" key="1">
    <source>
        <dbReference type="SAM" id="SignalP"/>
    </source>
</evidence>
<feature type="signal peptide" evidence="1">
    <location>
        <begin position="1"/>
        <end position="16"/>
    </location>
</feature>
<feature type="chain" id="PRO_5014695207" evidence="1">
    <location>
        <begin position="17"/>
        <end position="82"/>
    </location>
</feature>
<proteinExistence type="predicted"/>
<protein>
    <submittedName>
        <fullName evidence="2">Putative secreted protein</fullName>
    </submittedName>
</protein>